<evidence type="ECO:0000256" key="3">
    <source>
        <dbReference type="ARBA" id="ARBA00001956"/>
    </source>
</evidence>
<dbReference type="Pfam" id="PF00809">
    <property type="entry name" value="Pterin_bind"/>
    <property type="match status" value="1"/>
</dbReference>
<evidence type="ECO:0000313" key="24">
    <source>
        <dbReference type="EMBL" id="MEQ2519634.1"/>
    </source>
</evidence>
<evidence type="ECO:0000259" key="20">
    <source>
        <dbReference type="PROSITE" id="PS50970"/>
    </source>
</evidence>
<dbReference type="Pfam" id="PF02574">
    <property type="entry name" value="S-methyl_trans"/>
    <property type="match status" value="1"/>
</dbReference>
<dbReference type="Gene3D" id="3.40.50.280">
    <property type="entry name" value="Cobalamin-binding domain"/>
    <property type="match status" value="1"/>
</dbReference>
<dbReference type="PIRSF" id="PIRSF037472">
    <property type="entry name" value="DHPS_mtfrase"/>
    <property type="match status" value="1"/>
</dbReference>
<keyword evidence="13 19" id="KW-0479">Metal-binding</keyword>
<feature type="domain" description="Pterin-binding" evidence="21">
    <location>
        <begin position="309"/>
        <end position="564"/>
    </location>
</feature>
<dbReference type="InterPro" id="IPR006158">
    <property type="entry name" value="Cobalamin-bd"/>
</dbReference>
<evidence type="ECO:0000259" key="23">
    <source>
        <dbReference type="PROSITE" id="PS51337"/>
    </source>
</evidence>
<dbReference type="InterPro" id="IPR050554">
    <property type="entry name" value="Met_Synthase/Corrinoid"/>
</dbReference>
<sequence>MSEVFKKDRYTILDGAMGTMLQKSGLELGRQPDVLGIEQPEIVERIGRMYVESGSDWICANTFGANRKKLSGCGYTVEQVITASVGCAKSACRGSECRVLLDVGPIGELLEPVGTLGFEEAYDIFRQEMVAGEQAGAQGILIETMTDLYEVKAAILAARENTSLPVLVSMSFEERGRTFTGCTVESLALVAQGLGADAVGINCSLGPREIFPLAKRLCSSTTLPVFIKPNAGLPDPATGAYDISPRQFCDEMACYEALGISAVGGCCGTTPDYIQHLAEYFGPKCPKQREVTARSCVCTPTELVEIDRVTVIGERINPTGKKRFQAALREGDLDYIAEQAIEQANAGARILDVNVGLPGIDEAEMMRCAVKTIQSVTDLPLQLDSTRADVLEAGLRVYNGKAIVNSVNAEAAVLEAILPVCKKYGAAVVGLTLDEHGIPERAEERFALAKRIVEAACSAGIPREDVFIDCLTLTASAQQQAVRETLRAVQMVKERLGVKTVLGVSNISFGLPCREQVNTSFLTLALAHGLDMPILNPNSQAMMAAVASFEVLYNLDPESTRYIAQYAGKAPQPAAGDARAPELYDAIVQGLRSQAAHAAREKLKSMPPQELVNQILIPALDSVGERFEKGTIFLPQLLQSAGAAQAAFDEVKEKIISEGTKGASKGKIVIATVKGDIHDIGKNIVKVILENYGYEMIDLGRDVPPERVVEAARSNNVRLVGLSALMTTTLPSMAQTIEALHQAGLACKIMVGGAVLTPEYAESIGADFYARDAKQSVDIARKVLG</sequence>
<dbReference type="InterPro" id="IPR036724">
    <property type="entry name" value="Cobalamin-bd_sf"/>
</dbReference>
<comment type="similarity">
    <text evidence="5">Belongs to the vitamin-B12 dependent methionine synthase family.</text>
</comment>
<keyword evidence="10" id="KW-0846">Cobalamin</keyword>
<dbReference type="InterPro" id="IPR003759">
    <property type="entry name" value="Cbl-bd_cap"/>
</dbReference>
<evidence type="ECO:0000256" key="7">
    <source>
        <dbReference type="ARBA" id="ARBA00013998"/>
    </source>
</evidence>
<dbReference type="PANTHER" id="PTHR45833">
    <property type="entry name" value="METHIONINE SYNTHASE"/>
    <property type="match status" value="1"/>
</dbReference>
<dbReference type="SMART" id="SM01018">
    <property type="entry name" value="B12-binding_2"/>
    <property type="match status" value="1"/>
</dbReference>
<dbReference type="InterPro" id="IPR011005">
    <property type="entry name" value="Dihydropteroate_synth-like_sf"/>
</dbReference>
<comment type="pathway">
    <text evidence="4">Amino-acid biosynthesis; L-methionine biosynthesis via de novo pathway; L-methionine from L-homocysteine (MetH route): step 1/1.</text>
</comment>
<dbReference type="Gene3D" id="3.20.20.330">
    <property type="entry name" value="Homocysteine-binding-like domain"/>
    <property type="match status" value="1"/>
</dbReference>
<feature type="domain" description="B12-binding" evidence="22">
    <location>
        <begin position="665"/>
        <end position="785"/>
    </location>
</feature>
<dbReference type="SUPFAM" id="SSF47644">
    <property type="entry name" value="Methionine synthase domain"/>
    <property type="match status" value="1"/>
</dbReference>
<feature type="binding site" evidence="19">
    <location>
        <position position="266"/>
    </location>
    <ligand>
        <name>Zn(2+)</name>
        <dbReference type="ChEBI" id="CHEBI:29105"/>
    </ligand>
</feature>
<keyword evidence="9" id="KW-0028">Amino-acid biosynthesis</keyword>
<gene>
    <name evidence="24" type="ORF">WMO24_04200</name>
</gene>
<evidence type="ECO:0000256" key="2">
    <source>
        <dbReference type="ARBA" id="ARBA00001947"/>
    </source>
</evidence>
<evidence type="ECO:0000313" key="25">
    <source>
        <dbReference type="Proteomes" id="UP001477672"/>
    </source>
</evidence>
<keyword evidence="11 19" id="KW-0808">Transferase</keyword>
<dbReference type="Gene3D" id="3.20.20.20">
    <property type="entry name" value="Dihydropteroate synthase-like"/>
    <property type="match status" value="1"/>
</dbReference>
<dbReference type="InterPro" id="IPR003726">
    <property type="entry name" value="HCY_dom"/>
</dbReference>
<keyword evidence="8 19" id="KW-0489">Methyltransferase</keyword>
<dbReference type="PANTHER" id="PTHR45833:SF1">
    <property type="entry name" value="METHIONINE SYNTHASE"/>
    <property type="match status" value="1"/>
</dbReference>
<dbReference type="EC" id="2.1.1.13" evidence="6"/>
<keyword evidence="16" id="KW-0170">Cobalt</keyword>
<dbReference type="RefSeq" id="WP_349215068.1">
    <property type="nucleotide sequence ID" value="NZ_JBBMFA010000061.1"/>
</dbReference>
<evidence type="ECO:0000256" key="18">
    <source>
        <dbReference type="ARBA" id="ARBA00031040"/>
    </source>
</evidence>
<comment type="cofactor">
    <cofactor evidence="3">
        <name>methylcob(III)alamin</name>
        <dbReference type="ChEBI" id="CHEBI:28115"/>
    </cofactor>
</comment>
<evidence type="ECO:0000256" key="1">
    <source>
        <dbReference type="ARBA" id="ARBA00001700"/>
    </source>
</evidence>
<evidence type="ECO:0000256" key="6">
    <source>
        <dbReference type="ARBA" id="ARBA00012032"/>
    </source>
</evidence>
<dbReference type="Proteomes" id="UP001477672">
    <property type="component" value="Unassembled WGS sequence"/>
</dbReference>
<evidence type="ECO:0000256" key="13">
    <source>
        <dbReference type="ARBA" id="ARBA00022723"/>
    </source>
</evidence>
<dbReference type="Pfam" id="PF02607">
    <property type="entry name" value="B12-binding_2"/>
    <property type="match status" value="1"/>
</dbReference>
<dbReference type="InterPro" id="IPR036594">
    <property type="entry name" value="Meth_synthase_dom"/>
</dbReference>
<dbReference type="PROSITE" id="PS51337">
    <property type="entry name" value="B12_BINDING_NTER"/>
    <property type="match status" value="1"/>
</dbReference>
<evidence type="ECO:0000256" key="16">
    <source>
        <dbReference type="ARBA" id="ARBA00023285"/>
    </source>
</evidence>
<evidence type="ECO:0000256" key="8">
    <source>
        <dbReference type="ARBA" id="ARBA00022603"/>
    </source>
</evidence>
<name>A0ABV1GCT9_9FIRM</name>
<accession>A0ABV1GCT9</accession>
<dbReference type="NCBIfam" id="NF005719">
    <property type="entry name" value="PRK07535.1"/>
    <property type="match status" value="1"/>
</dbReference>
<dbReference type="InterPro" id="IPR017215">
    <property type="entry name" value="MetH_bac"/>
</dbReference>
<proteinExistence type="inferred from homology"/>
<evidence type="ECO:0000256" key="14">
    <source>
        <dbReference type="ARBA" id="ARBA00022833"/>
    </source>
</evidence>
<evidence type="ECO:0000256" key="15">
    <source>
        <dbReference type="ARBA" id="ARBA00023167"/>
    </source>
</evidence>
<keyword evidence="25" id="KW-1185">Reference proteome</keyword>
<keyword evidence="14 19" id="KW-0862">Zinc</keyword>
<comment type="caution">
    <text evidence="24">The sequence shown here is derived from an EMBL/GenBank/DDBJ whole genome shotgun (WGS) entry which is preliminary data.</text>
</comment>
<feature type="domain" description="B12-binding N-terminal" evidence="23">
    <location>
        <begin position="570"/>
        <end position="663"/>
    </location>
</feature>
<reference evidence="24 25" key="1">
    <citation type="submission" date="2024-03" db="EMBL/GenBank/DDBJ databases">
        <title>Human intestinal bacterial collection.</title>
        <authorList>
            <person name="Pauvert C."/>
            <person name="Hitch T.C.A."/>
            <person name="Clavel T."/>
        </authorList>
    </citation>
    <scope>NUCLEOTIDE SEQUENCE [LARGE SCALE GENOMIC DNA]</scope>
    <source>
        <strain evidence="24 25">CLA-JM-H11</strain>
    </source>
</reference>
<evidence type="ECO:0000256" key="5">
    <source>
        <dbReference type="ARBA" id="ARBA00010398"/>
    </source>
</evidence>
<evidence type="ECO:0000256" key="17">
    <source>
        <dbReference type="ARBA" id="ARBA00025552"/>
    </source>
</evidence>
<dbReference type="PROSITE" id="PS50970">
    <property type="entry name" value="HCY"/>
    <property type="match status" value="1"/>
</dbReference>
<dbReference type="PROSITE" id="PS50972">
    <property type="entry name" value="PTERIN_BINDING"/>
    <property type="match status" value="1"/>
</dbReference>
<protein>
    <recommendedName>
        <fullName evidence="7">Methionine synthase</fullName>
        <ecNumber evidence="6">2.1.1.13</ecNumber>
    </recommendedName>
    <alternativeName>
        <fullName evidence="18">5-methyltetrahydrofolate--homocysteine methyltransferase</fullName>
    </alternativeName>
</protein>
<evidence type="ECO:0000256" key="19">
    <source>
        <dbReference type="PROSITE-ProRule" id="PRU00333"/>
    </source>
</evidence>
<evidence type="ECO:0000256" key="12">
    <source>
        <dbReference type="ARBA" id="ARBA00022691"/>
    </source>
</evidence>
<comment type="catalytic activity">
    <reaction evidence="1">
        <text>(6S)-5-methyl-5,6,7,8-tetrahydrofolate + L-homocysteine = (6S)-5,6,7,8-tetrahydrofolate + L-methionine</text>
        <dbReference type="Rhea" id="RHEA:11172"/>
        <dbReference type="ChEBI" id="CHEBI:18608"/>
        <dbReference type="ChEBI" id="CHEBI:57453"/>
        <dbReference type="ChEBI" id="CHEBI:57844"/>
        <dbReference type="ChEBI" id="CHEBI:58199"/>
        <dbReference type="EC" id="2.1.1.13"/>
    </reaction>
</comment>
<comment type="function">
    <text evidence="17">Catalyzes the transfer of a methyl group from methyl-cobalamin to homocysteine, yielding enzyme-bound cob(I)alamin and methionine. Subsequently, remethylates the cofactor using methyltetrahydrofolate.</text>
</comment>
<evidence type="ECO:0000256" key="9">
    <source>
        <dbReference type="ARBA" id="ARBA00022605"/>
    </source>
</evidence>
<dbReference type="Gene3D" id="1.10.1240.10">
    <property type="entry name" value="Methionine synthase domain"/>
    <property type="match status" value="1"/>
</dbReference>
<evidence type="ECO:0000256" key="11">
    <source>
        <dbReference type="ARBA" id="ARBA00022679"/>
    </source>
</evidence>
<dbReference type="EMBL" id="JBBMFA010000061">
    <property type="protein sequence ID" value="MEQ2519634.1"/>
    <property type="molecule type" value="Genomic_DNA"/>
</dbReference>
<feature type="binding site" evidence="19">
    <location>
        <position position="267"/>
    </location>
    <ligand>
        <name>Zn(2+)</name>
        <dbReference type="ChEBI" id="CHEBI:29105"/>
    </ligand>
</feature>
<keyword evidence="15" id="KW-0486">Methionine biosynthesis</keyword>
<dbReference type="PROSITE" id="PS51332">
    <property type="entry name" value="B12_BINDING"/>
    <property type="match status" value="1"/>
</dbReference>
<evidence type="ECO:0000256" key="10">
    <source>
        <dbReference type="ARBA" id="ARBA00022628"/>
    </source>
</evidence>
<dbReference type="Pfam" id="PF02310">
    <property type="entry name" value="B12-binding"/>
    <property type="match status" value="1"/>
</dbReference>
<dbReference type="CDD" id="cd02070">
    <property type="entry name" value="corrinoid_protein_B12-BD"/>
    <property type="match status" value="1"/>
</dbReference>
<evidence type="ECO:0000256" key="4">
    <source>
        <dbReference type="ARBA" id="ARBA00005178"/>
    </source>
</evidence>
<dbReference type="InterPro" id="IPR000489">
    <property type="entry name" value="Pterin-binding_dom"/>
</dbReference>
<evidence type="ECO:0000259" key="21">
    <source>
        <dbReference type="PROSITE" id="PS50972"/>
    </source>
</evidence>
<keyword evidence="12" id="KW-0949">S-adenosyl-L-methionine</keyword>
<evidence type="ECO:0000259" key="22">
    <source>
        <dbReference type="PROSITE" id="PS51332"/>
    </source>
</evidence>
<comment type="cofactor">
    <cofactor evidence="2 19">
        <name>Zn(2+)</name>
        <dbReference type="ChEBI" id="CHEBI:29105"/>
    </cofactor>
</comment>
<dbReference type="SUPFAM" id="SSF51717">
    <property type="entry name" value="Dihydropteroate synthetase-like"/>
    <property type="match status" value="1"/>
</dbReference>
<feature type="binding site" evidence="19">
    <location>
        <position position="203"/>
    </location>
    <ligand>
        <name>Zn(2+)</name>
        <dbReference type="ChEBI" id="CHEBI:29105"/>
    </ligand>
</feature>
<feature type="domain" description="Hcy-binding" evidence="20">
    <location>
        <begin position="1"/>
        <end position="281"/>
    </location>
</feature>
<dbReference type="SUPFAM" id="SSF52242">
    <property type="entry name" value="Cobalamin (vitamin B12)-binding domain"/>
    <property type="match status" value="1"/>
</dbReference>
<dbReference type="InterPro" id="IPR036589">
    <property type="entry name" value="HCY_dom_sf"/>
</dbReference>
<dbReference type="SUPFAM" id="SSF82282">
    <property type="entry name" value="Homocysteine S-methyltransferase"/>
    <property type="match status" value="1"/>
</dbReference>
<organism evidence="24 25">
    <name type="scientific">Ruthenibacterium intestinale</name>
    <dbReference type="NCBI Taxonomy" id="3133163"/>
    <lineage>
        <taxon>Bacteria</taxon>
        <taxon>Bacillati</taxon>
        <taxon>Bacillota</taxon>
        <taxon>Clostridia</taxon>
        <taxon>Eubacteriales</taxon>
        <taxon>Oscillospiraceae</taxon>
        <taxon>Ruthenibacterium</taxon>
    </lineage>
</organism>